<evidence type="ECO:0000256" key="5">
    <source>
        <dbReference type="ARBA" id="ARBA00022801"/>
    </source>
</evidence>
<dbReference type="NCBIfam" id="NF003077">
    <property type="entry name" value="PRK04000.1"/>
    <property type="match status" value="1"/>
</dbReference>
<dbReference type="FunFam" id="2.40.30.10:FF:000009">
    <property type="entry name" value="Eukaryotic translation initiation factor 2 subunit gamma"/>
    <property type="match status" value="1"/>
</dbReference>
<organism evidence="11 12">
    <name type="scientific">Syncephalis pseudoplumigaleata</name>
    <dbReference type="NCBI Taxonomy" id="1712513"/>
    <lineage>
        <taxon>Eukaryota</taxon>
        <taxon>Fungi</taxon>
        <taxon>Fungi incertae sedis</taxon>
        <taxon>Zoopagomycota</taxon>
        <taxon>Zoopagomycotina</taxon>
        <taxon>Zoopagomycetes</taxon>
        <taxon>Zoopagales</taxon>
        <taxon>Piptocephalidaceae</taxon>
        <taxon>Syncephalis</taxon>
    </lineage>
</organism>
<dbReference type="InterPro" id="IPR000795">
    <property type="entry name" value="T_Tr_GTP-bd_dom"/>
</dbReference>
<dbReference type="GO" id="GO:0005525">
    <property type="term" value="F:GTP binding"/>
    <property type="evidence" value="ECO:0007669"/>
    <property type="project" value="UniProtKB-KW"/>
</dbReference>
<proteinExistence type="inferred from homology"/>
<dbReference type="FunFam" id="2.40.30.10:FF:000011">
    <property type="entry name" value="Eukaryotic translation initiation factor 2 subunit gamma"/>
    <property type="match status" value="1"/>
</dbReference>
<dbReference type="Pfam" id="PF00009">
    <property type="entry name" value="GTP_EFTU"/>
    <property type="match status" value="1"/>
</dbReference>
<dbReference type="Gene3D" id="2.40.30.10">
    <property type="entry name" value="Translation factors"/>
    <property type="match status" value="2"/>
</dbReference>
<dbReference type="EMBL" id="KZ989890">
    <property type="protein sequence ID" value="RKP25083.1"/>
    <property type="molecule type" value="Genomic_DNA"/>
</dbReference>
<dbReference type="PANTHER" id="PTHR42854">
    <property type="entry name" value="EUKARYOTIC TRANSLATION INITIATION FACTOR 2 SUBUNIT 3 FAMILY MEMBER"/>
    <property type="match status" value="1"/>
</dbReference>
<dbReference type="Pfam" id="PF03144">
    <property type="entry name" value="GTP_EFTU_D2"/>
    <property type="match status" value="1"/>
</dbReference>
<name>A0A4P9YY62_9FUNG</name>
<accession>A0A4P9YY62</accession>
<evidence type="ECO:0000313" key="12">
    <source>
        <dbReference type="Proteomes" id="UP000278143"/>
    </source>
</evidence>
<dbReference type="EC" id="3.6.5.3" evidence="2"/>
<evidence type="ECO:0000256" key="7">
    <source>
        <dbReference type="ARBA" id="ARBA00023134"/>
    </source>
</evidence>
<keyword evidence="3" id="KW-0396">Initiation factor</keyword>
<dbReference type="FunFam" id="3.40.50.300:FF:000065">
    <property type="entry name" value="Eukaryotic translation initiation factor 2 subunit gamma"/>
    <property type="match status" value="1"/>
</dbReference>
<dbReference type="InterPro" id="IPR015256">
    <property type="entry name" value="eIF2g_C"/>
</dbReference>
<dbReference type="GO" id="GO:0005850">
    <property type="term" value="C:eukaryotic translation initiation factor 2 complex"/>
    <property type="evidence" value="ECO:0007669"/>
    <property type="project" value="TreeGrafter"/>
</dbReference>
<evidence type="ECO:0000256" key="1">
    <source>
        <dbReference type="ARBA" id="ARBA00007249"/>
    </source>
</evidence>
<dbReference type="GO" id="GO:0003924">
    <property type="term" value="F:GTPase activity"/>
    <property type="evidence" value="ECO:0007669"/>
    <property type="project" value="InterPro"/>
</dbReference>
<keyword evidence="12" id="KW-1185">Reference proteome</keyword>
<feature type="domain" description="Tr-type G" evidence="10">
    <location>
        <begin position="24"/>
        <end position="232"/>
    </location>
</feature>
<dbReference type="SUPFAM" id="SSF50465">
    <property type="entry name" value="EF-Tu/eEF-1alpha/eIF2-gamma C-terminal domain"/>
    <property type="match status" value="1"/>
</dbReference>
<dbReference type="Pfam" id="PF09173">
    <property type="entry name" value="eIF2_C"/>
    <property type="match status" value="1"/>
</dbReference>
<evidence type="ECO:0000256" key="2">
    <source>
        <dbReference type="ARBA" id="ARBA00011986"/>
    </source>
</evidence>
<keyword evidence="6" id="KW-0648">Protein biosynthesis</keyword>
<keyword evidence="7" id="KW-0342">GTP-binding</keyword>
<dbReference type="Proteomes" id="UP000278143">
    <property type="component" value="Unassembled WGS sequence"/>
</dbReference>
<evidence type="ECO:0000256" key="3">
    <source>
        <dbReference type="ARBA" id="ARBA00022540"/>
    </source>
</evidence>
<dbReference type="InterPro" id="IPR004161">
    <property type="entry name" value="EFTu-like_2"/>
</dbReference>
<comment type="catalytic activity">
    <reaction evidence="8">
        <text>GTP + H2O = GDP + phosphate + H(+)</text>
        <dbReference type="Rhea" id="RHEA:19669"/>
        <dbReference type="ChEBI" id="CHEBI:15377"/>
        <dbReference type="ChEBI" id="CHEBI:15378"/>
        <dbReference type="ChEBI" id="CHEBI:37565"/>
        <dbReference type="ChEBI" id="CHEBI:43474"/>
        <dbReference type="ChEBI" id="CHEBI:58189"/>
        <dbReference type="EC" id="3.6.5.3"/>
    </reaction>
</comment>
<dbReference type="GO" id="GO:0003743">
    <property type="term" value="F:translation initiation factor activity"/>
    <property type="evidence" value="ECO:0007669"/>
    <property type="project" value="UniProtKB-KW"/>
</dbReference>
<comment type="similarity">
    <text evidence="1">Belongs to the TRAFAC class translation factor GTPase superfamily. Classic translation factor GTPase family. EF-Tu/EF-1A subfamily.</text>
</comment>
<dbReference type="AlphaFoldDB" id="A0A4P9YY62"/>
<dbReference type="PANTHER" id="PTHR42854:SF3">
    <property type="entry name" value="EUKARYOTIC TRANSLATION INITIATION FACTOR 2 SUBUNIT 3-RELATED"/>
    <property type="match status" value="1"/>
</dbReference>
<keyword evidence="4" id="KW-0547">Nucleotide-binding</keyword>
<dbReference type="Gene3D" id="3.40.50.300">
    <property type="entry name" value="P-loop containing nucleotide triphosphate hydrolases"/>
    <property type="match status" value="1"/>
</dbReference>
<evidence type="ECO:0000259" key="10">
    <source>
        <dbReference type="PROSITE" id="PS51722"/>
    </source>
</evidence>
<evidence type="ECO:0000256" key="4">
    <source>
        <dbReference type="ARBA" id="ARBA00022741"/>
    </source>
</evidence>
<dbReference type="PRINTS" id="PR00315">
    <property type="entry name" value="ELONGATNFCT"/>
</dbReference>
<dbReference type="GO" id="GO:0005829">
    <property type="term" value="C:cytosol"/>
    <property type="evidence" value="ECO:0007669"/>
    <property type="project" value="TreeGrafter"/>
</dbReference>
<dbReference type="InterPro" id="IPR009000">
    <property type="entry name" value="Transl_B-barrel_sf"/>
</dbReference>
<dbReference type="InterPro" id="IPR027417">
    <property type="entry name" value="P-loop_NTPase"/>
</dbReference>
<dbReference type="OrthoDB" id="1045173at2759"/>
<dbReference type="InterPro" id="IPR044128">
    <property type="entry name" value="eIF2g_GTP-bd"/>
</dbReference>
<reference evidence="12" key="1">
    <citation type="journal article" date="2018" name="Nat. Microbiol.">
        <title>Leveraging single-cell genomics to expand the fungal tree of life.</title>
        <authorList>
            <person name="Ahrendt S.R."/>
            <person name="Quandt C.A."/>
            <person name="Ciobanu D."/>
            <person name="Clum A."/>
            <person name="Salamov A."/>
            <person name="Andreopoulos B."/>
            <person name="Cheng J.F."/>
            <person name="Woyke T."/>
            <person name="Pelin A."/>
            <person name="Henrissat B."/>
            <person name="Reynolds N.K."/>
            <person name="Benny G.L."/>
            <person name="Smith M.E."/>
            <person name="James T.Y."/>
            <person name="Grigoriev I.V."/>
        </authorList>
    </citation>
    <scope>NUCLEOTIDE SEQUENCE [LARGE SCALE GENOMIC DNA]</scope>
    <source>
        <strain evidence="12">Benny S71-1</strain>
    </source>
</reference>
<dbReference type="CDD" id="cd03688">
    <property type="entry name" value="eIF2_gamma_II"/>
    <property type="match status" value="1"/>
</dbReference>
<dbReference type="InterPro" id="IPR050543">
    <property type="entry name" value="eIF2G"/>
</dbReference>
<protein>
    <recommendedName>
        <fullName evidence="9">Eukaryotic translation initiation factor 2 subunit gamma</fullName>
        <ecNumber evidence="2">3.6.5.3</ecNumber>
    </recommendedName>
</protein>
<evidence type="ECO:0000256" key="9">
    <source>
        <dbReference type="ARBA" id="ARBA00074422"/>
    </source>
</evidence>
<dbReference type="PROSITE" id="PS51722">
    <property type="entry name" value="G_TR_2"/>
    <property type="match status" value="1"/>
</dbReference>
<sequence length="453" mass="49277">MADTVPAVDPATLNPLSPEVISRQATINIGTIGHVAHGKSTVVKAISGVQTVRFKNELERNITIKLGYANAKIYKCDNDECPRPGCYKSYRSDKEDNPPCERPNCGGTMKLLRHVSFVDCPGHDILMATMLNGAAVMDAALLLIAGNEPCPQPQTSEHLAAIEIMKLRHIIILQNKVDLMKQQAAEEQYKTILEFIKGTVADGAPIVPISAQLKYNIDAVNEYIVKRIPIPVRDFTSSPRLIVIRSFDVNKPGAEVDDLKGGVAGGSILTGVLKLGDEIEVRPGIVSKDAEGRIRCRPIFSRIITLLAENNRLEFAVPGGLIGVGTMIDPTLCRADRLVGQVLGAVGKLPEIYTDLEVNFFLLRRLLGVKTEDKKQAKVQKLAKNEVLMVNIGSTSTGGRVISVKGDMAKIQLTAPACTEIGEKIALSRRIDKHWRLIGWGQITRGVSIEADA</sequence>
<dbReference type="InterPro" id="IPR044127">
    <property type="entry name" value="eIF2g_dom_2"/>
</dbReference>
<evidence type="ECO:0000313" key="11">
    <source>
        <dbReference type="EMBL" id="RKP25083.1"/>
    </source>
</evidence>
<dbReference type="CDD" id="cd15490">
    <property type="entry name" value="eIF2_gamma_III"/>
    <property type="match status" value="1"/>
</dbReference>
<dbReference type="SUPFAM" id="SSF52540">
    <property type="entry name" value="P-loop containing nucleoside triphosphate hydrolases"/>
    <property type="match status" value="1"/>
</dbReference>
<dbReference type="InterPro" id="IPR009001">
    <property type="entry name" value="Transl_elong_EF1A/Init_IF2_C"/>
</dbReference>
<evidence type="ECO:0000256" key="8">
    <source>
        <dbReference type="ARBA" id="ARBA00048107"/>
    </source>
</evidence>
<dbReference type="GO" id="GO:0001731">
    <property type="term" value="P:formation of translation preinitiation complex"/>
    <property type="evidence" value="ECO:0007669"/>
    <property type="project" value="TreeGrafter"/>
</dbReference>
<dbReference type="GO" id="GO:0000049">
    <property type="term" value="F:tRNA binding"/>
    <property type="evidence" value="ECO:0007669"/>
    <property type="project" value="InterPro"/>
</dbReference>
<evidence type="ECO:0000256" key="6">
    <source>
        <dbReference type="ARBA" id="ARBA00022917"/>
    </source>
</evidence>
<gene>
    <name evidence="11" type="ORF">SYNPS1DRAFT_16170</name>
</gene>
<dbReference type="CDD" id="cd01888">
    <property type="entry name" value="eIF2_gamma"/>
    <property type="match status" value="1"/>
</dbReference>
<keyword evidence="5 11" id="KW-0378">Hydrolase</keyword>
<dbReference type="SUPFAM" id="SSF50447">
    <property type="entry name" value="Translation proteins"/>
    <property type="match status" value="1"/>
</dbReference>